<feature type="domain" description="HTH tetR-type" evidence="5">
    <location>
        <begin position="22"/>
        <end position="82"/>
    </location>
</feature>
<dbReference type="SUPFAM" id="SSF46689">
    <property type="entry name" value="Homeodomain-like"/>
    <property type="match status" value="1"/>
</dbReference>
<dbReference type="PROSITE" id="PS50977">
    <property type="entry name" value="HTH_TETR_2"/>
    <property type="match status" value="1"/>
</dbReference>
<dbReference type="InterPro" id="IPR050109">
    <property type="entry name" value="HTH-type_TetR-like_transc_reg"/>
</dbReference>
<dbReference type="Pfam" id="PF00440">
    <property type="entry name" value="TetR_N"/>
    <property type="match status" value="1"/>
</dbReference>
<name>A0ABW1Q8A6_9CORY</name>
<dbReference type="EMBL" id="JBHSQE010000001">
    <property type="protein sequence ID" value="MFC6145582.1"/>
    <property type="molecule type" value="Genomic_DNA"/>
</dbReference>
<dbReference type="RefSeq" id="WP_376999361.1">
    <property type="nucleotide sequence ID" value="NZ_JBHSQE010000001.1"/>
</dbReference>
<accession>A0ABW1Q8A6</accession>
<sequence length="237" mass="26555">MTSRDMPPERRRRRRTTQSGAVLDEKTIVDTALRLLREGGQEGLSTRRLGRALGADHTAIYRYFRNMNELELALADELIARGTSTWHATGVWYEDLERWGLSAHAVYMDNPAAAQIAATRITGGDPELAGVEAIVSLLRDAGFPPGHAVMFYELFISQLLAYARWDSAKKLLPEEERKRDISRWKDIYGTVSPEDYPAITANVNVVGGLAGLDTYPRTLRILLATMRATLAELRDRP</sequence>
<evidence type="ECO:0000256" key="1">
    <source>
        <dbReference type="ARBA" id="ARBA00023015"/>
    </source>
</evidence>
<dbReference type="Pfam" id="PF02909">
    <property type="entry name" value="TetR_C_1"/>
    <property type="match status" value="1"/>
</dbReference>
<comment type="caution">
    <text evidence="6">The sequence shown here is derived from an EMBL/GenBank/DDBJ whole genome shotgun (WGS) entry which is preliminary data.</text>
</comment>
<dbReference type="Gene3D" id="1.10.10.60">
    <property type="entry name" value="Homeodomain-like"/>
    <property type="match status" value="1"/>
</dbReference>
<keyword evidence="7" id="KW-1185">Reference proteome</keyword>
<dbReference type="InterPro" id="IPR009057">
    <property type="entry name" value="Homeodomain-like_sf"/>
</dbReference>
<dbReference type="Proteomes" id="UP001596244">
    <property type="component" value="Unassembled WGS sequence"/>
</dbReference>
<proteinExistence type="predicted"/>
<dbReference type="InterPro" id="IPR001647">
    <property type="entry name" value="HTH_TetR"/>
</dbReference>
<evidence type="ECO:0000256" key="4">
    <source>
        <dbReference type="PROSITE-ProRule" id="PRU00335"/>
    </source>
</evidence>
<dbReference type="InterPro" id="IPR036271">
    <property type="entry name" value="Tet_transcr_reg_TetR-rel_C_sf"/>
</dbReference>
<evidence type="ECO:0000313" key="6">
    <source>
        <dbReference type="EMBL" id="MFC6145582.1"/>
    </source>
</evidence>
<evidence type="ECO:0000256" key="2">
    <source>
        <dbReference type="ARBA" id="ARBA00023125"/>
    </source>
</evidence>
<keyword evidence="1" id="KW-0805">Transcription regulation</keyword>
<dbReference type="Gene3D" id="1.10.357.10">
    <property type="entry name" value="Tetracycline Repressor, domain 2"/>
    <property type="match status" value="1"/>
</dbReference>
<evidence type="ECO:0000256" key="3">
    <source>
        <dbReference type="ARBA" id="ARBA00023163"/>
    </source>
</evidence>
<gene>
    <name evidence="6" type="ORF">ACFPUZ_01980</name>
</gene>
<reference evidence="7" key="1">
    <citation type="journal article" date="2019" name="Int. J. Syst. Evol. Microbiol.">
        <title>The Global Catalogue of Microorganisms (GCM) 10K type strain sequencing project: providing services to taxonomists for standard genome sequencing and annotation.</title>
        <authorList>
            <consortium name="The Broad Institute Genomics Platform"/>
            <consortium name="The Broad Institute Genome Sequencing Center for Infectious Disease"/>
            <person name="Wu L."/>
            <person name="Ma J."/>
        </authorList>
    </citation>
    <scope>NUCLEOTIDE SEQUENCE [LARGE SCALE GENOMIC DNA]</scope>
    <source>
        <strain evidence="7">CCUG 51943</strain>
    </source>
</reference>
<feature type="DNA-binding region" description="H-T-H motif" evidence="4">
    <location>
        <begin position="45"/>
        <end position="64"/>
    </location>
</feature>
<dbReference type="InterPro" id="IPR004111">
    <property type="entry name" value="Repressor_TetR_C"/>
</dbReference>
<dbReference type="PANTHER" id="PTHR30055">
    <property type="entry name" value="HTH-TYPE TRANSCRIPTIONAL REGULATOR RUTR"/>
    <property type="match status" value="1"/>
</dbReference>
<organism evidence="6 7">
    <name type="scientific">Corynebacterium nasicanis</name>
    <dbReference type="NCBI Taxonomy" id="1448267"/>
    <lineage>
        <taxon>Bacteria</taxon>
        <taxon>Bacillati</taxon>
        <taxon>Actinomycetota</taxon>
        <taxon>Actinomycetes</taxon>
        <taxon>Mycobacteriales</taxon>
        <taxon>Corynebacteriaceae</taxon>
        <taxon>Corynebacterium</taxon>
    </lineage>
</organism>
<dbReference type="PANTHER" id="PTHR30055:SF151">
    <property type="entry name" value="TRANSCRIPTIONAL REGULATORY PROTEIN"/>
    <property type="match status" value="1"/>
</dbReference>
<protein>
    <submittedName>
        <fullName evidence="6">TetR/AcrR family transcriptional regulator</fullName>
    </submittedName>
</protein>
<dbReference type="SUPFAM" id="SSF48498">
    <property type="entry name" value="Tetracyclin repressor-like, C-terminal domain"/>
    <property type="match status" value="1"/>
</dbReference>
<keyword evidence="3" id="KW-0804">Transcription</keyword>
<evidence type="ECO:0000259" key="5">
    <source>
        <dbReference type="PROSITE" id="PS50977"/>
    </source>
</evidence>
<evidence type="ECO:0000313" key="7">
    <source>
        <dbReference type="Proteomes" id="UP001596244"/>
    </source>
</evidence>
<keyword evidence="2 4" id="KW-0238">DNA-binding</keyword>